<name>A0ACC2GNE8_DALPE</name>
<dbReference type="EMBL" id="CM055738">
    <property type="protein sequence ID" value="KAJ8005248.1"/>
    <property type="molecule type" value="Genomic_DNA"/>
</dbReference>
<dbReference type="Proteomes" id="UP001157502">
    <property type="component" value="Chromosome 11"/>
</dbReference>
<evidence type="ECO:0000313" key="2">
    <source>
        <dbReference type="Proteomes" id="UP001157502"/>
    </source>
</evidence>
<accession>A0ACC2GNE8</accession>
<comment type="caution">
    <text evidence="1">The sequence shown here is derived from an EMBL/GenBank/DDBJ whole genome shotgun (WGS) entry which is preliminary data.</text>
</comment>
<evidence type="ECO:0000313" key="1">
    <source>
        <dbReference type="EMBL" id="KAJ8005248.1"/>
    </source>
</evidence>
<keyword evidence="2" id="KW-1185">Reference proteome</keyword>
<organism evidence="1 2">
    <name type="scientific">Dallia pectoralis</name>
    <name type="common">Alaska blackfish</name>
    <dbReference type="NCBI Taxonomy" id="75939"/>
    <lineage>
        <taxon>Eukaryota</taxon>
        <taxon>Metazoa</taxon>
        <taxon>Chordata</taxon>
        <taxon>Craniata</taxon>
        <taxon>Vertebrata</taxon>
        <taxon>Euteleostomi</taxon>
        <taxon>Actinopterygii</taxon>
        <taxon>Neopterygii</taxon>
        <taxon>Teleostei</taxon>
        <taxon>Protacanthopterygii</taxon>
        <taxon>Esociformes</taxon>
        <taxon>Umbridae</taxon>
        <taxon>Dallia</taxon>
    </lineage>
</organism>
<reference evidence="1" key="1">
    <citation type="submission" date="2021-05" db="EMBL/GenBank/DDBJ databases">
        <authorList>
            <person name="Pan Q."/>
            <person name="Jouanno E."/>
            <person name="Zahm M."/>
            <person name="Klopp C."/>
            <person name="Cabau C."/>
            <person name="Louis A."/>
            <person name="Berthelot C."/>
            <person name="Parey E."/>
            <person name="Roest Crollius H."/>
            <person name="Montfort J."/>
            <person name="Robinson-Rechavi M."/>
            <person name="Bouchez O."/>
            <person name="Lampietro C."/>
            <person name="Lopez Roques C."/>
            <person name="Donnadieu C."/>
            <person name="Postlethwait J."/>
            <person name="Bobe J."/>
            <person name="Dillon D."/>
            <person name="Chandos A."/>
            <person name="von Hippel F."/>
            <person name="Guiguen Y."/>
        </authorList>
    </citation>
    <scope>NUCLEOTIDE SEQUENCE</scope>
    <source>
        <strain evidence="1">YG-Jan2019</strain>
    </source>
</reference>
<protein>
    <submittedName>
        <fullName evidence="1">Uncharacterized protein</fullName>
    </submittedName>
</protein>
<sequence length="237" mass="26993">MAALTMWLLFFSVVGVRTVPGDINVLLEADMPSLRVQLSHNASINCCYEAIVSEMNVTWMVKTRVNTFLNSTPIESSERYQVTTVNKTERVTCHTLTVSTVRLNDTGFYQCRLSHSSLVKPVFTHGTYLQVYRVMVRTLDISESAKNSILTIEGVLLMLGVLLPGWMMLCKTKKLHELKTRTVNEENIYEGLNLEECGSAYDQVHRTLVQEPYEDVGNLIIPEEEEEEEEEIQLEKP</sequence>
<proteinExistence type="predicted"/>
<gene>
    <name evidence="1" type="ORF">DPEC_G00144670</name>
</gene>